<gene>
    <name evidence="1" type="ORF">FKW44_013697</name>
</gene>
<proteinExistence type="predicted"/>
<evidence type="ECO:0000313" key="1">
    <source>
        <dbReference type="EMBL" id="QQP39848.1"/>
    </source>
</evidence>
<evidence type="ECO:0000313" key="2">
    <source>
        <dbReference type="Proteomes" id="UP000595437"/>
    </source>
</evidence>
<dbReference type="Proteomes" id="UP000595437">
    <property type="component" value="Chromosome 9"/>
</dbReference>
<name>A0A7T8JYI0_CALRO</name>
<organism evidence="1 2">
    <name type="scientific">Caligus rogercresseyi</name>
    <name type="common">Sea louse</name>
    <dbReference type="NCBI Taxonomy" id="217165"/>
    <lineage>
        <taxon>Eukaryota</taxon>
        <taxon>Metazoa</taxon>
        <taxon>Ecdysozoa</taxon>
        <taxon>Arthropoda</taxon>
        <taxon>Crustacea</taxon>
        <taxon>Multicrustacea</taxon>
        <taxon>Hexanauplia</taxon>
        <taxon>Copepoda</taxon>
        <taxon>Siphonostomatoida</taxon>
        <taxon>Caligidae</taxon>
        <taxon>Caligus</taxon>
    </lineage>
</organism>
<dbReference type="EMBL" id="CP045898">
    <property type="protein sequence ID" value="QQP39848.1"/>
    <property type="molecule type" value="Genomic_DNA"/>
</dbReference>
<accession>A0A7T8JYI0</accession>
<sequence length="78" mass="8945">MDIHLKFPLSCFQGLIFWQLSRLAFSFSSIRKGYLPPPQSLPCPALTISPFHEPVCSFLPTTEVPHTFLKYILCSHHQ</sequence>
<protein>
    <submittedName>
        <fullName evidence="1">Uncharacterized protein</fullName>
    </submittedName>
</protein>
<keyword evidence="2" id="KW-1185">Reference proteome</keyword>
<dbReference type="AlphaFoldDB" id="A0A7T8JYI0"/>
<reference evidence="2" key="1">
    <citation type="submission" date="2021-01" db="EMBL/GenBank/DDBJ databases">
        <title>Caligus Genome Assembly.</title>
        <authorList>
            <person name="Gallardo-Escarate C."/>
        </authorList>
    </citation>
    <scope>NUCLEOTIDE SEQUENCE [LARGE SCALE GENOMIC DNA]</scope>
</reference>